<proteinExistence type="inferred from homology"/>
<dbReference type="GO" id="GO:1990573">
    <property type="term" value="P:potassium ion import across plasma membrane"/>
    <property type="evidence" value="ECO:0007669"/>
    <property type="project" value="TreeGrafter"/>
</dbReference>
<evidence type="ECO:0000256" key="6">
    <source>
        <dbReference type="ARBA" id="ARBA00022847"/>
    </source>
</evidence>
<evidence type="ECO:0000256" key="13">
    <source>
        <dbReference type="SAM" id="MobiDB-lite"/>
    </source>
</evidence>
<name>A0A8C4N4E7_EPTBU</name>
<evidence type="ECO:0000256" key="9">
    <source>
        <dbReference type="ARBA" id="ARBA00023065"/>
    </source>
</evidence>
<feature type="transmembrane region" description="Helical" evidence="14">
    <location>
        <begin position="684"/>
        <end position="699"/>
    </location>
</feature>
<evidence type="ECO:0000256" key="12">
    <source>
        <dbReference type="ARBA" id="ARBA00073711"/>
    </source>
</evidence>
<feature type="transmembrane region" description="Helical" evidence="14">
    <location>
        <begin position="646"/>
        <end position="678"/>
    </location>
</feature>
<feature type="transmembrane region" description="Helical" evidence="14">
    <location>
        <begin position="428"/>
        <end position="448"/>
    </location>
</feature>
<feature type="transmembrane region" description="Helical" evidence="14">
    <location>
        <begin position="194"/>
        <end position="216"/>
    </location>
</feature>
<feature type="transmembrane region" description="Helical" evidence="14">
    <location>
        <begin position="111"/>
        <end position="134"/>
    </location>
</feature>
<accession>A0A8C4N4E7</accession>
<dbReference type="GO" id="GO:0015379">
    <property type="term" value="F:potassium:chloride symporter activity"/>
    <property type="evidence" value="ECO:0007669"/>
    <property type="project" value="TreeGrafter"/>
</dbReference>
<keyword evidence="8 14" id="KW-1133">Transmembrane helix</keyword>
<dbReference type="OMA" id="IMFIIQW"/>
<dbReference type="Gene3D" id="1.20.1740.10">
    <property type="entry name" value="Amino acid/polyamine transporter I"/>
    <property type="match status" value="1"/>
</dbReference>
<feature type="region of interest" description="Disordered" evidence="13">
    <location>
        <begin position="572"/>
        <end position="619"/>
    </location>
</feature>
<evidence type="ECO:0000256" key="3">
    <source>
        <dbReference type="ARBA" id="ARBA00022448"/>
    </source>
</evidence>
<dbReference type="AlphaFoldDB" id="A0A8C4N4E7"/>
<evidence type="ECO:0000256" key="10">
    <source>
        <dbReference type="ARBA" id="ARBA00023136"/>
    </source>
</evidence>
<sequence>MVKSSVWPANSEQNSKTALLLGHSKEVSVVMAAPGDSYGAIKEESQLQELFYEETQAQETETTPWWQSQFFVREPVLFGTWDGVFTSCLINIFGVVIFLRTGWMVGNVGVLLSVVMVFLAIMVALVTVLSGIGICERCKIGSGGTYYMIAIVLGSRVGGTTGLLYVFGQCVVGALYVTGFAESVLASLDVTHVWAVRGLAVAVLLGLLAINLAGVIWVIRLQLVLLVLLAVSMLDFVTGSFTHLDPENGFVGYSETLLRNNTFPEYLPDQNFFTVFGIFFPTATGVMAGFNMSGDLNKPSLSIPVGSLCALAITWFLYLVFVLLLGSTCTRDALHTDFMIAEKVSLVGFLFLIGLYISSLASCMTSLYGAPRILQCIAEEHVIPAISFLAKGFGPNKTPMYAIGVVGAVTVIFIFISEVDILSPIVTINFLITYATVAYAYFALAMSYDLQQMEGMRWATGGPSVGNSRTNGDQRGGYKPLINKDKGESGGGSRNQGSLEEFTRDMQMIFPNQMPNGNAGGSKRPEKDVPQGKQHKVAKERLQHSFMLNSIGKRDQQDLDGSLSEDSASINSQAIGVDDQPEPVVSANCDEKPKEKRDGTSETSSRKSSKGETATDSSHHKNPWELEIYQMSNSFYSKLCNRWISLIGAGVCLVIMFIIHWIFSLITIAVALLLFLYIGQASPGLPPGISVCFNFFTWIKEQFRRLCRKGPAPVEQFVVPPSFVPGGISTTQLTEENEDFALRERFHRSSTVTPAALTLQDQ</sequence>
<dbReference type="GO" id="GO:0060271">
    <property type="term" value="P:cilium assembly"/>
    <property type="evidence" value="ECO:0007669"/>
    <property type="project" value="Ensembl"/>
</dbReference>
<evidence type="ECO:0000256" key="11">
    <source>
        <dbReference type="ARBA" id="ARBA00023214"/>
    </source>
</evidence>
<comment type="subcellular location">
    <subcellularLocation>
        <location evidence="1">Membrane</location>
        <topology evidence="1">Multi-pass membrane protein</topology>
    </subcellularLocation>
</comment>
<keyword evidence="6" id="KW-0769">Symport</keyword>
<evidence type="ECO:0000313" key="16">
    <source>
        <dbReference type="Ensembl" id="ENSEBUP00000002236.1"/>
    </source>
</evidence>
<dbReference type="PANTHER" id="PTHR11827:SF6">
    <property type="entry name" value="SOLUTE CARRIER FAMILY 12 MEMBER 8"/>
    <property type="match status" value="1"/>
</dbReference>
<dbReference type="GO" id="GO:0055064">
    <property type="term" value="P:chloride ion homeostasis"/>
    <property type="evidence" value="ECO:0007669"/>
    <property type="project" value="TreeGrafter"/>
</dbReference>
<feature type="region of interest" description="Disordered" evidence="13">
    <location>
        <begin position="462"/>
        <end position="498"/>
    </location>
</feature>
<dbReference type="Ensembl" id="ENSEBUT00000002585.1">
    <property type="protein sequence ID" value="ENSEBUP00000002236.1"/>
    <property type="gene ID" value="ENSEBUG00000001747.1"/>
</dbReference>
<keyword evidence="17" id="KW-1185">Reference proteome</keyword>
<reference evidence="16" key="1">
    <citation type="submission" date="2025-05" db="UniProtKB">
        <authorList>
            <consortium name="Ensembl"/>
        </authorList>
    </citation>
    <scope>IDENTIFICATION</scope>
</reference>
<feature type="transmembrane region" description="Helical" evidence="14">
    <location>
        <begin position="223"/>
        <end position="244"/>
    </location>
</feature>
<keyword evidence="9" id="KW-0406">Ion transport</keyword>
<keyword evidence="5 14" id="KW-0812">Transmembrane</keyword>
<feature type="transmembrane region" description="Helical" evidence="14">
    <location>
        <begin position="146"/>
        <end position="174"/>
    </location>
</feature>
<evidence type="ECO:0000259" key="15">
    <source>
        <dbReference type="Pfam" id="PF00324"/>
    </source>
</evidence>
<feature type="domain" description="Amino acid permease/ SLC12A" evidence="15">
    <location>
        <begin position="84"/>
        <end position="438"/>
    </location>
</feature>
<dbReference type="GO" id="GO:0016020">
    <property type="term" value="C:membrane"/>
    <property type="evidence" value="ECO:0007669"/>
    <property type="project" value="UniProtKB-SubCell"/>
</dbReference>
<keyword evidence="11" id="KW-0868">Chloride</keyword>
<dbReference type="PANTHER" id="PTHR11827">
    <property type="entry name" value="SOLUTE CARRIER FAMILY 12, CATION COTRANSPORTERS"/>
    <property type="match status" value="1"/>
</dbReference>
<feature type="transmembrane region" description="Helical" evidence="14">
    <location>
        <begin position="76"/>
        <end position="99"/>
    </location>
</feature>
<dbReference type="Proteomes" id="UP000694388">
    <property type="component" value="Unplaced"/>
</dbReference>
<evidence type="ECO:0000256" key="14">
    <source>
        <dbReference type="SAM" id="Phobius"/>
    </source>
</evidence>
<feature type="transmembrane region" description="Helical" evidence="14">
    <location>
        <begin position="346"/>
        <end position="368"/>
    </location>
</feature>
<organism evidence="16 17">
    <name type="scientific">Eptatretus burgeri</name>
    <name type="common">Inshore hagfish</name>
    <dbReference type="NCBI Taxonomy" id="7764"/>
    <lineage>
        <taxon>Eukaryota</taxon>
        <taxon>Metazoa</taxon>
        <taxon>Chordata</taxon>
        <taxon>Craniata</taxon>
        <taxon>Vertebrata</taxon>
        <taxon>Cyclostomata</taxon>
        <taxon>Myxini</taxon>
        <taxon>Myxiniformes</taxon>
        <taxon>Myxinidae</taxon>
        <taxon>Eptatretinae</taxon>
        <taxon>Eptatretus</taxon>
    </lineage>
</organism>
<dbReference type="FunFam" id="1.20.1740.10:FF:000030">
    <property type="entry name" value="solute carrier family 12 member 8"/>
    <property type="match status" value="1"/>
</dbReference>
<feature type="region of interest" description="Disordered" evidence="13">
    <location>
        <begin position="510"/>
        <end position="536"/>
    </location>
</feature>
<dbReference type="Pfam" id="PF00324">
    <property type="entry name" value="AA_permease"/>
    <property type="match status" value="1"/>
</dbReference>
<keyword evidence="3" id="KW-0813">Transport</keyword>
<evidence type="ECO:0000313" key="17">
    <source>
        <dbReference type="Proteomes" id="UP000694388"/>
    </source>
</evidence>
<dbReference type="InterPro" id="IPR004841">
    <property type="entry name" value="AA-permease/SLC12A_dom"/>
</dbReference>
<keyword evidence="7" id="KW-0630">Potassium</keyword>
<dbReference type="Ensembl" id="ENSEBUT00000002572.1">
    <property type="protein sequence ID" value="ENSEBUP00000002223.1"/>
    <property type="gene ID" value="ENSEBUG00000001747.1"/>
</dbReference>
<dbReference type="GO" id="GO:0055075">
    <property type="term" value="P:potassium ion homeostasis"/>
    <property type="evidence" value="ECO:0007669"/>
    <property type="project" value="TreeGrafter"/>
</dbReference>
<feature type="transmembrane region" description="Helical" evidence="14">
    <location>
        <begin position="398"/>
        <end position="416"/>
    </location>
</feature>
<comment type="similarity">
    <text evidence="2">Belongs to the SLC12A transporter family.</text>
</comment>
<feature type="transmembrane region" description="Helical" evidence="14">
    <location>
        <begin position="272"/>
        <end position="293"/>
    </location>
</feature>
<protein>
    <recommendedName>
        <fullName evidence="12">Solute carrier family 12 member 8</fullName>
    </recommendedName>
</protein>
<feature type="compositionally biased region" description="Basic and acidic residues" evidence="13">
    <location>
        <begin position="589"/>
        <end position="600"/>
    </location>
</feature>
<dbReference type="GeneTree" id="ENSGT00940000160130"/>
<evidence type="ECO:0000256" key="1">
    <source>
        <dbReference type="ARBA" id="ARBA00004141"/>
    </source>
</evidence>
<keyword evidence="4" id="KW-0633">Potassium transport</keyword>
<evidence type="ECO:0000256" key="5">
    <source>
        <dbReference type="ARBA" id="ARBA00022692"/>
    </source>
</evidence>
<evidence type="ECO:0000256" key="2">
    <source>
        <dbReference type="ARBA" id="ARBA00010593"/>
    </source>
</evidence>
<evidence type="ECO:0000256" key="8">
    <source>
        <dbReference type="ARBA" id="ARBA00022989"/>
    </source>
</evidence>
<dbReference type="InterPro" id="IPR004842">
    <property type="entry name" value="SLC12A_fam"/>
</dbReference>
<feature type="transmembrane region" description="Helical" evidence="14">
    <location>
        <begin position="305"/>
        <end position="326"/>
    </location>
</feature>
<evidence type="ECO:0000256" key="7">
    <source>
        <dbReference type="ARBA" id="ARBA00022958"/>
    </source>
</evidence>
<keyword evidence="10 14" id="KW-0472">Membrane</keyword>
<evidence type="ECO:0000256" key="4">
    <source>
        <dbReference type="ARBA" id="ARBA00022538"/>
    </source>
</evidence>
<dbReference type="GO" id="GO:0006884">
    <property type="term" value="P:cell volume homeostasis"/>
    <property type="evidence" value="ECO:0007669"/>
    <property type="project" value="TreeGrafter"/>
</dbReference>